<accession>A0AB33APQ5</accession>
<sequence length="15" mass="1625">MKIGKKPAEIARLLG</sequence>
<evidence type="ECO:0000313" key="2">
    <source>
        <dbReference type="Proteomes" id="UP000015268"/>
    </source>
</evidence>
<evidence type="ECO:0000313" key="1">
    <source>
        <dbReference type="EMBL" id="AGS06465.1"/>
    </source>
</evidence>
<keyword evidence="2" id="KW-1185">Reference proteome</keyword>
<dbReference type="EMBL" id="CP003025">
    <property type="protein sequence ID" value="AGS06465.1"/>
    <property type="molecule type" value="Genomic_DNA"/>
</dbReference>
<organism evidence="1 2">
    <name type="scientific">Streptococcus lutetiensis 033</name>
    <dbReference type="NCBI Taxonomy" id="1076934"/>
    <lineage>
        <taxon>Bacteria</taxon>
        <taxon>Bacillati</taxon>
        <taxon>Bacillota</taxon>
        <taxon>Bacilli</taxon>
        <taxon>Lactobacillales</taxon>
        <taxon>Streptococcaceae</taxon>
        <taxon>Streptococcus</taxon>
    </lineage>
</organism>
<gene>
    <name evidence="1" type="ORF">KE3_2017</name>
</gene>
<dbReference type="KEGG" id="slu:KE3_2017"/>
<protein>
    <submittedName>
        <fullName evidence="1">Transposase</fullName>
    </submittedName>
</protein>
<dbReference type="Proteomes" id="UP000015268">
    <property type="component" value="Chromosome"/>
</dbReference>
<proteinExistence type="predicted"/>
<name>A0AB33APQ5_9STRE</name>
<reference evidence="1 2" key="1">
    <citation type="journal article" date="2013" name="BMC Microbiol.">
        <title>Dynamics of fecal microbial communities in children with diarrhea of unknown etiology and genomic analysis of associated Streptococcus lutetiensis.</title>
        <authorList>
            <person name="Jin D."/>
            <person name="Chen C."/>
            <person name="Li L."/>
            <person name="Lu S."/>
            <person name="Li Z."/>
            <person name="Zhou Z."/>
            <person name="Jing H."/>
            <person name="Xu Y."/>
            <person name="Du P."/>
            <person name="Wang H."/>
            <person name="Xiong Y."/>
            <person name="Zheng H."/>
            <person name="Bai X."/>
            <person name="Sun H."/>
            <person name="Wang L."/>
            <person name="Ye C."/>
            <person name="Gottschalk M."/>
            <person name="Xu J."/>
        </authorList>
    </citation>
    <scope>NUCLEOTIDE SEQUENCE [LARGE SCALE GENOMIC DNA]</scope>
    <source>
        <strain evidence="1 2">033</strain>
    </source>
</reference>